<evidence type="ECO:0000256" key="6">
    <source>
        <dbReference type="ARBA" id="ARBA00022989"/>
    </source>
</evidence>
<comment type="subcellular location">
    <subcellularLocation>
        <location evidence="1">Membrane</location>
        <topology evidence="1">Multi-pass membrane protein</topology>
    </subcellularLocation>
</comment>
<dbReference type="GO" id="GO:0008654">
    <property type="term" value="P:phospholipid biosynthetic process"/>
    <property type="evidence" value="ECO:0007669"/>
    <property type="project" value="UniProtKB-KW"/>
</dbReference>
<feature type="transmembrane region" description="Helical" evidence="12">
    <location>
        <begin position="36"/>
        <end position="54"/>
    </location>
</feature>
<keyword evidence="9" id="KW-0594">Phospholipid biosynthesis</keyword>
<dbReference type="PROSITE" id="PS00379">
    <property type="entry name" value="CDP_ALCOHOL_P_TRANSF"/>
    <property type="match status" value="1"/>
</dbReference>
<accession>A0A8J7WHD4</accession>
<keyword evidence="4 11" id="KW-0808">Transferase</keyword>
<sequence length="241" mass="25781">MPWPPRDLSPIQLLPNLLTVLAICAGLSAIRFASAGNYVLAVQLVLIACVLDMLDGRLARALGVDGTLGAELDSLADFLNFGVAPPLILYFWALGETRSLGWLAVLFYTICCVLRLARFNMQVHGNGGAAPAEHFTGLPSPGGAMIVLLPMFVSFALLERPTAPVGIVVTTLVIVGTLMISRIPVPSFKTIRIRRENAGFFLLAGALLGAAVLTFAWITLVALTLTYLGLVAWGLIRRNRA</sequence>
<keyword evidence="3" id="KW-0444">Lipid biosynthesis</keyword>
<dbReference type="RefSeq" id="WP_212537339.1">
    <property type="nucleotide sequence ID" value="NZ_JAGTUU010000006.1"/>
</dbReference>
<dbReference type="EMBL" id="JAGTUU010000006">
    <property type="protein sequence ID" value="MBS0125363.1"/>
    <property type="molecule type" value="Genomic_DNA"/>
</dbReference>
<evidence type="ECO:0000256" key="2">
    <source>
        <dbReference type="ARBA" id="ARBA00010441"/>
    </source>
</evidence>
<dbReference type="AlphaFoldDB" id="A0A8J7WHD4"/>
<dbReference type="InterPro" id="IPR050324">
    <property type="entry name" value="CDP-alcohol_PTase-I"/>
</dbReference>
<evidence type="ECO:0000256" key="3">
    <source>
        <dbReference type="ARBA" id="ARBA00022516"/>
    </source>
</evidence>
<evidence type="ECO:0000256" key="4">
    <source>
        <dbReference type="ARBA" id="ARBA00022679"/>
    </source>
</evidence>
<organism evidence="13 14">
    <name type="scientific">Thetidibacter halocola</name>
    <dbReference type="NCBI Taxonomy" id="2827239"/>
    <lineage>
        <taxon>Bacteria</taxon>
        <taxon>Pseudomonadati</taxon>
        <taxon>Pseudomonadota</taxon>
        <taxon>Alphaproteobacteria</taxon>
        <taxon>Rhodobacterales</taxon>
        <taxon>Roseobacteraceae</taxon>
        <taxon>Thetidibacter</taxon>
    </lineage>
</organism>
<evidence type="ECO:0000256" key="5">
    <source>
        <dbReference type="ARBA" id="ARBA00022692"/>
    </source>
</evidence>
<feature type="transmembrane region" description="Helical" evidence="12">
    <location>
        <begin position="163"/>
        <end position="180"/>
    </location>
</feature>
<dbReference type="Pfam" id="PF01066">
    <property type="entry name" value="CDP-OH_P_transf"/>
    <property type="match status" value="1"/>
</dbReference>
<feature type="transmembrane region" description="Helical" evidence="12">
    <location>
        <begin position="75"/>
        <end position="93"/>
    </location>
</feature>
<feature type="transmembrane region" description="Helical" evidence="12">
    <location>
        <begin position="138"/>
        <end position="157"/>
    </location>
</feature>
<protein>
    <submittedName>
        <fullName evidence="13">Phosphatidylcholine/phosphatidylserine synthase</fullName>
    </submittedName>
</protein>
<evidence type="ECO:0000256" key="11">
    <source>
        <dbReference type="RuleBase" id="RU003750"/>
    </source>
</evidence>
<evidence type="ECO:0000256" key="9">
    <source>
        <dbReference type="ARBA" id="ARBA00023209"/>
    </source>
</evidence>
<feature type="transmembrane region" description="Helical" evidence="12">
    <location>
        <begin position="99"/>
        <end position="117"/>
    </location>
</feature>
<keyword evidence="14" id="KW-1185">Reference proteome</keyword>
<comment type="caution">
    <text evidence="13">The sequence shown here is derived from an EMBL/GenBank/DDBJ whole genome shotgun (WGS) entry which is preliminary data.</text>
</comment>
<dbReference type="Gene3D" id="1.20.120.1760">
    <property type="match status" value="1"/>
</dbReference>
<proteinExistence type="inferred from homology"/>
<evidence type="ECO:0000313" key="13">
    <source>
        <dbReference type="EMBL" id="MBS0125363.1"/>
    </source>
</evidence>
<evidence type="ECO:0000256" key="10">
    <source>
        <dbReference type="ARBA" id="ARBA00023264"/>
    </source>
</evidence>
<dbReference type="GO" id="GO:0016780">
    <property type="term" value="F:phosphotransferase activity, for other substituted phosphate groups"/>
    <property type="evidence" value="ECO:0007669"/>
    <property type="project" value="InterPro"/>
</dbReference>
<dbReference type="GO" id="GO:0016020">
    <property type="term" value="C:membrane"/>
    <property type="evidence" value="ECO:0007669"/>
    <property type="project" value="UniProtKB-SubCell"/>
</dbReference>
<name>A0A8J7WHD4_9RHOB</name>
<keyword evidence="8 12" id="KW-0472">Membrane</keyword>
<evidence type="ECO:0000256" key="1">
    <source>
        <dbReference type="ARBA" id="ARBA00004141"/>
    </source>
</evidence>
<dbReference type="InterPro" id="IPR000462">
    <property type="entry name" value="CDP-OH_P_trans"/>
</dbReference>
<evidence type="ECO:0000256" key="7">
    <source>
        <dbReference type="ARBA" id="ARBA00023098"/>
    </source>
</evidence>
<keyword evidence="6 12" id="KW-1133">Transmembrane helix</keyword>
<dbReference type="InterPro" id="IPR043130">
    <property type="entry name" value="CDP-OH_PTrfase_TM_dom"/>
</dbReference>
<evidence type="ECO:0000256" key="12">
    <source>
        <dbReference type="SAM" id="Phobius"/>
    </source>
</evidence>
<reference evidence="13" key="1">
    <citation type="submission" date="2021-04" db="EMBL/GenBank/DDBJ databases">
        <authorList>
            <person name="Yoon J."/>
        </authorList>
    </citation>
    <scope>NUCLEOTIDE SEQUENCE</scope>
    <source>
        <strain evidence="13">KMU-90</strain>
    </source>
</reference>
<keyword evidence="7" id="KW-0443">Lipid metabolism</keyword>
<dbReference type="PANTHER" id="PTHR14269">
    <property type="entry name" value="CDP-DIACYLGLYCEROL--GLYCEROL-3-PHOSPHATE 3-PHOSPHATIDYLTRANSFERASE-RELATED"/>
    <property type="match status" value="1"/>
</dbReference>
<evidence type="ECO:0000256" key="8">
    <source>
        <dbReference type="ARBA" id="ARBA00023136"/>
    </source>
</evidence>
<feature type="transmembrane region" description="Helical" evidence="12">
    <location>
        <begin position="12"/>
        <end position="30"/>
    </location>
</feature>
<keyword evidence="5 12" id="KW-0812">Transmembrane</keyword>
<dbReference type="InterPro" id="IPR048254">
    <property type="entry name" value="CDP_ALCOHOL_P_TRANSF_CS"/>
</dbReference>
<evidence type="ECO:0000313" key="14">
    <source>
        <dbReference type="Proteomes" id="UP000681356"/>
    </source>
</evidence>
<keyword evidence="10" id="KW-1208">Phospholipid metabolism</keyword>
<dbReference type="PANTHER" id="PTHR14269:SF61">
    <property type="entry name" value="CDP-DIACYLGLYCEROL--SERINE O-PHOSPHATIDYLTRANSFERASE"/>
    <property type="match status" value="1"/>
</dbReference>
<dbReference type="Proteomes" id="UP000681356">
    <property type="component" value="Unassembled WGS sequence"/>
</dbReference>
<feature type="transmembrane region" description="Helical" evidence="12">
    <location>
        <begin position="200"/>
        <end position="233"/>
    </location>
</feature>
<comment type="similarity">
    <text evidence="2 11">Belongs to the CDP-alcohol phosphatidyltransferase class-I family.</text>
</comment>
<gene>
    <name evidence="13" type="ORF">KB874_14825</name>
</gene>